<reference evidence="8" key="1">
    <citation type="submission" date="2003-08" db="EMBL/GenBank/DDBJ databases">
        <authorList>
            <person name="Birren B."/>
            <person name="Nusbaum C."/>
            <person name="Abebe A."/>
            <person name="Abouelleil A."/>
            <person name="Adekoya E."/>
            <person name="Ait-zahra M."/>
            <person name="Allen N."/>
            <person name="Allen T."/>
            <person name="An P."/>
            <person name="Anderson M."/>
            <person name="Anderson S."/>
            <person name="Arachchi H."/>
            <person name="Armbruster J."/>
            <person name="Bachantsang P."/>
            <person name="Baldwin J."/>
            <person name="Barry A."/>
            <person name="Bayul T."/>
            <person name="Blitshsteyn B."/>
            <person name="Bloom T."/>
            <person name="Blye J."/>
            <person name="Boguslavskiy L."/>
            <person name="Borowsky M."/>
            <person name="Boukhgalter B."/>
            <person name="Brunache A."/>
            <person name="Butler J."/>
            <person name="Calixte N."/>
            <person name="Calvo S."/>
            <person name="Camarata J."/>
            <person name="Campo K."/>
            <person name="Chang J."/>
            <person name="Cheshatsang Y."/>
            <person name="Citroen M."/>
            <person name="Collymore A."/>
            <person name="Considine T."/>
            <person name="Cook A."/>
            <person name="Cooke P."/>
            <person name="Corum B."/>
            <person name="Cuomo C."/>
            <person name="David R."/>
            <person name="Dawoe T."/>
            <person name="Degray S."/>
            <person name="Dodge S."/>
            <person name="Dooley K."/>
            <person name="Dorje P."/>
            <person name="Dorjee K."/>
            <person name="Dorris L."/>
            <person name="Duffey N."/>
            <person name="Dupes A."/>
            <person name="Elkins T."/>
            <person name="Engels R."/>
            <person name="Erickson J."/>
            <person name="Farina A."/>
            <person name="Faro S."/>
            <person name="Ferreira P."/>
            <person name="Fischer H."/>
            <person name="Fitzgerald M."/>
            <person name="Foley K."/>
            <person name="Gage D."/>
            <person name="Galagan J."/>
            <person name="Gearin G."/>
            <person name="Gnerre S."/>
            <person name="Gnirke A."/>
            <person name="Goyette A."/>
            <person name="Graham J."/>
            <person name="Grandbois E."/>
            <person name="Gyaltsen K."/>
            <person name="Hafez N."/>
            <person name="Hagopian D."/>
            <person name="Hagos B."/>
            <person name="Hall J."/>
            <person name="Hatcher B."/>
            <person name="Heller A."/>
            <person name="Higgins H."/>
            <person name="Honan T."/>
            <person name="Horn A."/>
            <person name="Houde N."/>
            <person name="Hughes L."/>
            <person name="Hulme W."/>
            <person name="Husby E."/>
            <person name="Iliev I."/>
            <person name="Jaffe D."/>
            <person name="Jones C."/>
            <person name="Kamal M."/>
            <person name="Kamat A."/>
            <person name="Kamvysselis M."/>
            <person name="Karlsson E."/>
            <person name="Kells C."/>
            <person name="Kieu A."/>
            <person name="Kisner P."/>
            <person name="Kodira C."/>
            <person name="Kulbokas E."/>
            <person name="Labutti K."/>
            <person name="Lama D."/>
            <person name="Landers T."/>
            <person name="Leger J."/>
            <person name="Levine S."/>
            <person name="Lewis D."/>
            <person name="Lewis T."/>
            <person name="Lindblad-toh K."/>
            <person name="Liu X."/>
            <person name="Lokyitsang T."/>
            <person name="Lokyitsang Y."/>
            <person name="Lucien O."/>
            <person name="Lui A."/>
            <person name="Ma L.J."/>
            <person name="Mabbitt R."/>
            <person name="Macdonald J."/>
            <person name="Maclean C."/>
            <person name="Major J."/>
            <person name="Manning J."/>
            <person name="Marabella R."/>
            <person name="Maru K."/>
            <person name="Matthews C."/>
            <person name="Mauceli E."/>
            <person name="Mccarthy M."/>
            <person name="Mcdonough S."/>
            <person name="Mcghee T."/>
            <person name="Meldrim J."/>
            <person name="Meneus L."/>
            <person name="Mesirov J."/>
            <person name="Mihalev A."/>
            <person name="Mihova T."/>
            <person name="Mikkelsen T."/>
            <person name="Mlenga V."/>
            <person name="Moru K."/>
            <person name="Mozes J."/>
            <person name="Mulrain L."/>
            <person name="Munson G."/>
            <person name="Naylor J."/>
            <person name="Newes C."/>
            <person name="Nguyen C."/>
            <person name="Nguyen N."/>
            <person name="Nguyen T."/>
            <person name="Nicol R."/>
            <person name="Nielsen C."/>
            <person name="Nizzari M."/>
            <person name="Norbu C."/>
            <person name="Norbu N."/>
            <person name="O'donnell P."/>
            <person name="Okoawo O."/>
            <person name="O'leary S."/>
            <person name="Omotosho B."/>
            <person name="O'neill K."/>
            <person name="Osman S."/>
            <person name="Parker S."/>
            <person name="Perrin D."/>
            <person name="Phunkhang P."/>
            <person name="Piqani B."/>
            <person name="Purcell S."/>
            <person name="Rachupka T."/>
            <person name="Ramasamy U."/>
            <person name="Rameau R."/>
            <person name="Ray V."/>
            <person name="Raymond C."/>
            <person name="Retta R."/>
            <person name="Richardson S."/>
            <person name="Rise C."/>
            <person name="Rodriguez J."/>
            <person name="Rogers J."/>
            <person name="Rogov P."/>
            <person name="Rutman M."/>
            <person name="Schupbach R."/>
            <person name="Seaman C."/>
            <person name="Settipalli S."/>
            <person name="Sharpe T."/>
            <person name="Sheridan J."/>
            <person name="Sherpa N."/>
            <person name="Shi J."/>
            <person name="Smirnov S."/>
            <person name="Smith C."/>
            <person name="Sougnez C."/>
            <person name="Spencer B."/>
            <person name="Stalker J."/>
            <person name="Stange-thomann N."/>
            <person name="Stavropoulos S."/>
            <person name="Stetson K."/>
            <person name="Stone C."/>
            <person name="Stone S."/>
            <person name="Stubbs M."/>
            <person name="Talamas J."/>
            <person name="Tchuinga P."/>
            <person name="Tenzing P."/>
            <person name="Tesfaye S."/>
            <person name="Theodore J."/>
            <person name="Thoulutsang Y."/>
            <person name="Topham K."/>
            <person name="Towey S."/>
            <person name="Tsamla T."/>
            <person name="Tsomo N."/>
            <person name="Vallee D."/>
            <person name="Vassiliev H."/>
            <person name="Venkataraman V."/>
            <person name="Vinson J."/>
            <person name="Vo A."/>
            <person name="Wade C."/>
            <person name="Wang S."/>
            <person name="Wangchuk T."/>
            <person name="Wangdi T."/>
            <person name="Whittaker C."/>
            <person name="Wilkinson J."/>
            <person name="Wu Y."/>
            <person name="Wyman D."/>
            <person name="Yadav S."/>
            <person name="Yang S."/>
            <person name="Yang X."/>
            <person name="Yeager S."/>
            <person name="Yee E."/>
            <person name="Young G."/>
            <person name="Zainoun J."/>
            <person name="Zembeck L."/>
            <person name="Zimmer A."/>
            <person name="Zody M."/>
            <person name="Lander E."/>
        </authorList>
    </citation>
    <scope>NUCLEOTIDE SEQUENCE [LARGE SCALE GENOMIC DNA]</scope>
</reference>
<proteinExistence type="inferred from homology"/>
<dbReference type="InterPro" id="IPR023214">
    <property type="entry name" value="HAD_sf"/>
</dbReference>
<evidence type="ECO:0000313" key="8">
    <source>
        <dbReference type="Proteomes" id="UP000007875"/>
    </source>
</evidence>
<dbReference type="eggNOG" id="ENOG502QU58">
    <property type="taxonomic scope" value="Eukaryota"/>
</dbReference>
<dbReference type="GeneTree" id="ENSGT00390000001966"/>
<dbReference type="Pfam" id="PF00702">
    <property type="entry name" value="Hydrolase"/>
    <property type="match status" value="1"/>
</dbReference>
<dbReference type="STRING" id="51511.ENSCSAVP00000003063"/>
<keyword evidence="4" id="KW-0378">Hydrolase</keyword>
<dbReference type="GO" id="GO:0046872">
    <property type="term" value="F:metal ion binding"/>
    <property type="evidence" value="ECO:0007669"/>
    <property type="project" value="UniProtKB-KW"/>
</dbReference>
<organism evidence="7 8">
    <name type="scientific">Ciona savignyi</name>
    <name type="common">Pacific transparent sea squirt</name>
    <dbReference type="NCBI Taxonomy" id="51511"/>
    <lineage>
        <taxon>Eukaryota</taxon>
        <taxon>Metazoa</taxon>
        <taxon>Chordata</taxon>
        <taxon>Tunicata</taxon>
        <taxon>Ascidiacea</taxon>
        <taxon>Phlebobranchia</taxon>
        <taxon>Cionidae</taxon>
        <taxon>Ciona</taxon>
    </lineage>
</organism>
<dbReference type="GO" id="GO:0050194">
    <property type="term" value="F:phosphonoacetaldehyde hydrolase activity"/>
    <property type="evidence" value="ECO:0007669"/>
    <property type="project" value="InterPro"/>
</dbReference>
<dbReference type="InterPro" id="IPR050155">
    <property type="entry name" value="HAD-like_hydrolase_sf"/>
</dbReference>
<dbReference type="PANTHER" id="PTHR43434:SF19">
    <property type="entry name" value="PHOSPHONOACETALDEHYDE HYDROLASE"/>
    <property type="match status" value="1"/>
</dbReference>
<evidence type="ECO:0008006" key="9">
    <source>
        <dbReference type="Google" id="ProtNLM"/>
    </source>
</evidence>
<dbReference type="HOGENOM" id="CLU_045011_12_0_1"/>
<dbReference type="SFLD" id="SFLDG01129">
    <property type="entry name" value="C1.5:_HAD__Beta-PGM__Phosphata"/>
    <property type="match status" value="1"/>
</dbReference>
<dbReference type="GO" id="GO:0005829">
    <property type="term" value="C:cytosol"/>
    <property type="evidence" value="ECO:0007669"/>
    <property type="project" value="TreeGrafter"/>
</dbReference>
<evidence type="ECO:0000256" key="4">
    <source>
        <dbReference type="ARBA" id="ARBA00022801"/>
    </source>
</evidence>
<dbReference type="InterPro" id="IPR006323">
    <property type="entry name" value="Phosphonoacetald_hydro"/>
</dbReference>
<reference evidence="7" key="3">
    <citation type="submission" date="2025-09" db="UniProtKB">
        <authorList>
            <consortium name="Ensembl"/>
        </authorList>
    </citation>
    <scope>IDENTIFICATION</scope>
</reference>
<sequence length="249" mass="27022">MANKEAIRIAKLGTTSFFKKLGPRKPYGGKVKAVILDWSGTTADAHVLAPAVVFAKVFDKHGVPISMKEARLPMGLRKDLHIGKILEIPEVSERWQKSKGRKPNSDPNGEDVQSMFKDFVPMQLDVLGKYTSLLPGTVEAIDYLKKTHQIKIGSSTGFTKVMVDVLLAAAKDQGYCPDSSVAGDEVPNNMGFRPAPFMLYQNLNNLGVWPIHSVVKVDDTVSGVGEGLNAGCWAVGVAAYSNYTDVDSL</sequence>
<evidence type="ECO:0000313" key="7">
    <source>
        <dbReference type="Ensembl" id="ENSCSAVP00000003063.1"/>
    </source>
</evidence>
<evidence type="ECO:0000256" key="1">
    <source>
        <dbReference type="ARBA" id="ARBA00001946"/>
    </source>
</evidence>
<accession>H2YCL5</accession>
<dbReference type="PANTHER" id="PTHR43434">
    <property type="entry name" value="PHOSPHOGLYCOLATE PHOSPHATASE"/>
    <property type="match status" value="1"/>
</dbReference>
<evidence type="ECO:0000256" key="3">
    <source>
        <dbReference type="ARBA" id="ARBA00022723"/>
    </source>
</evidence>
<dbReference type="InParanoid" id="H2YCL5"/>
<comment type="cofactor">
    <cofactor evidence="1">
        <name>Mg(2+)</name>
        <dbReference type="ChEBI" id="CHEBI:18420"/>
    </cofactor>
</comment>
<dbReference type="HAMAP" id="MF_01375">
    <property type="entry name" value="PhnX"/>
    <property type="match status" value="1"/>
</dbReference>
<dbReference type="GO" id="GO:0019700">
    <property type="term" value="P:organic phosphonate catabolic process"/>
    <property type="evidence" value="ECO:0007669"/>
    <property type="project" value="InterPro"/>
</dbReference>
<evidence type="ECO:0000256" key="5">
    <source>
        <dbReference type="ARBA" id="ARBA00022842"/>
    </source>
</evidence>
<dbReference type="Gene3D" id="1.10.150.240">
    <property type="entry name" value="Putative phosphatase, domain 2"/>
    <property type="match status" value="1"/>
</dbReference>
<dbReference type="FunFam" id="1.10.150.240:FF:000006">
    <property type="entry name" value="Phosphonoacetaldehyde hydrolase"/>
    <property type="match status" value="1"/>
</dbReference>
<evidence type="ECO:0000256" key="6">
    <source>
        <dbReference type="ARBA" id="ARBA00023270"/>
    </source>
</evidence>
<dbReference type="AlphaFoldDB" id="H2YCL5"/>
<dbReference type="InterPro" id="IPR036412">
    <property type="entry name" value="HAD-like_sf"/>
</dbReference>
<dbReference type="SUPFAM" id="SSF56784">
    <property type="entry name" value="HAD-like"/>
    <property type="match status" value="1"/>
</dbReference>
<dbReference type="NCBIfam" id="TIGR01422">
    <property type="entry name" value="phosphonatase"/>
    <property type="match status" value="1"/>
</dbReference>
<dbReference type="Gene3D" id="3.40.50.1000">
    <property type="entry name" value="HAD superfamily/HAD-like"/>
    <property type="match status" value="1"/>
</dbReference>
<dbReference type="OMA" id="GRPAPWM"/>
<dbReference type="SFLD" id="SFLDS00003">
    <property type="entry name" value="Haloacid_Dehalogenase"/>
    <property type="match status" value="1"/>
</dbReference>
<comment type="subunit">
    <text evidence="2">Homodimer.</text>
</comment>
<reference evidence="7" key="2">
    <citation type="submission" date="2025-08" db="UniProtKB">
        <authorList>
            <consortium name="Ensembl"/>
        </authorList>
    </citation>
    <scope>IDENTIFICATION</scope>
</reference>
<keyword evidence="5" id="KW-0460">Magnesium</keyword>
<evidence type="ECO:0000256" key="2">
    <source>
        <dbReference type="ARBA" id="ARBA00011738"/>
    </source>
</evidence>
<keyword evidence="8" id="KW-1185">Reference proteome</keyword>
<dbReference type="Ensembl" id="ENSCSAVT00000003109.1">
    <property type="protein sequence ID" value="ENSCSAVP00000003063.1"/>
    <property type="gene ID" value="ENSCSAVG00000001818.1"/>
</dbReference>
<keyword evidence="6" id="KW-0704">Schiff base</keyword>
<keyword evidence="3" id="KW-0479">Metal-binding</keyword>
<dbReference type="InterPro" id="IPR023198">
    <property type="entry name" value="PGP-like_dom2"/>
</dbReference>
<dbReference type="Proteomes" id="UP000007875">
    <property type="component" value="Unassembled WGS sequence"/>
</dbReference>
<dbReference type="GO" id="GO:0008967">
    <property type="term" value="F:phosphoglycolate phosphatase activity"/>
    <property type="evidence" value="ECO:0007669"/>
    <property type="project" value="TreeGrafter"/>
</dbReference>
<protein>
    <recommendedName>
        <fullName evidence="9">Phosphonoacetaldehyde hydrolase</fullName>
    </recommendedName>
</protein>
<name>H2YCL5_CIOSA</name>
<dbReference type="GO" id="GO:0006281">
    <property type="term" value="P:DNA repair"/>
    <property type="evidence" value="ECO:0007669"/>
    <property type="project" value="TreeGrafter"/>
</dbReference>